<evidence type="ECO:0000313" key="1">
    <source>
        <dbReference type="EMBL" id="CAE0496572.1"/>
    </source>
</evidence>
<dbReference type="EMBL" id="HBIP01019613">
    <property type="protein sequence ID" value="CAE0496572.1"/>
    <property type="molecule type" value="Transcribed_RNA"/>
</dbReference>
<protein>
    <submittedName>
        <fullName evidence="1">Uncharacterized protein</fullName>
    </submittedName>
</protein>
<dbReference type="AlphaFoldDB" id="A0A7S3QXN3"/>
<sequence>MHDFWDVMLTTLAVNVCTFGMSHLQRLQSMFAIKHSIVVCSEGMAQGIMLCLTCQSCGAVSNKQCKSKLVVLCSSPHDPSSLPACLSKLTVNSSVQRTSLHPMLSFDVLVYQAVILALREWYQPGAMGSGK</sequence>
<organism evidence="1">
    <name type="scientific">Dunaliella tertiolecta</name>
    <name type="common">Green alga</name>
    <dbReference type="NCBI Taxonomy" id="3047"/>
    <lineage>
        <taxon>Eukaryota</taxon>
        <taxon>Viridiplantae</taxon>
        <taxon>Chlorophyta</taxon>
        <taxon>core chlorophytes</taxon>
        <taxon>Chlorophyceae</taxon>
        <taxon>CS clade</taxon>
        <taxon>Chlamydomonadales</taxon>
        <taxon>Dunaliellaceae</taxon>
        <taxon>Dunaliella</taxon>
    </lineage>
</organism>
<name>A0A7S3QXN3_DUNTE</name>
<reference evidence="1" key="1">
    <citation type="submission" date="2021-01" db="EMBL/GenBank/DDBJ databases">
        <authorList>
            <person name="Corre E."/>
            <person name="Pelletier E."/>
            <person name="Niang G."/>
            <person name="Scheremetjew M."/>
            <person name="Finn R."/>
            <person name="Kale V."/>
            <person name="Holt S."/>
            <person name="Cochrane G."/>
            <person name="Meng A."/>
            <person name="Brown T."/>
            <person name="Cohen L."/>
        </authorList>
    </citation>
    <scope>NUCLEOTIDE SEQUENCE</scope>
    <source>
        <strain evidence="1">CCMP1320</strain>
    </source>
</reference>
<gene>
    <name evidence="1" type="ORF">DTER00134_LOCUS11645</name>
</gene>
<proteinExistence type="predicted"/>
<accession>A0A7S3QXN3</accession>